<keyword evidence="1" id="KW-0472">Membrane</keyword>
<evidence type="ECO:0008006" key="4">
    <source>
        <dbReference type="Google" id="ProtNLM"/>
    </source>
</evidence>
<gene>
    <name evidence="2" type="ORF">ACFQ34_08000</name>
</gene>
<organism evidence="2 3">
    <name type="scientific">Pseudonocardia benzenivorans</name>
    <dbReference type="NCBI Taxonomy" id="228005"/>
    <lineage>
        <taxon>Bacteria</taxon>
        <taxon>Bacillati</taxon>
        <taxon>Actinomycetota</taxon>
        <taxon>Actinomycetes</taxon>
        <taxon>Pseudonocardiales</taxon>
        <taxon>Pseudonocardiaceae</taxon>
        <taxon>Pseudonocardia</taxon>
    </lineage>
</organism>
<feature type="transmembrane region" description="Helical" evidence="1">
    <location>
        <begin position="45"/>
        <end position="67"/>
    </location>
</feature>
<keyword evidence="1" id="KW-0812">Transmembrane</keyword>
<feature type="transmembrane region" description="Helical" evidence="1">
    <location>
        <begin position="20"/>
        <end position="39"/>
    </location>
</feature>
<evidence type="ECO:0000256" key="1">
    <source>
        <dbReference type="SAM" id="Phobius"/>
    </source>
</evidence>
<proteinExistence type="predicted"/>
<dbReference type="EMBL" id="JBHTMB010000054">
    <property type="protein sequence ID" value="MFD1233220.1"/>
    <property type="molecule type" value="Genomic_DNA"/>
</dbReference>
<comment type="caution">
    <text evidence="2">The sequence shown here is derived from an EMBL/GenBank/DDBJ whole genome shotgun (WGS) entry which is preliminary data.</text>
</comment>
<evidence type="ECO:0000313" key="2">
    <source>
        <dbReference type="EMBL" id="MFD1233220.1"/>
    </source>
</evidence>
<name>A0ABW3VF25_9PSEU</name>
<keyword evidence="3" id="KW-1185">Reference proteome</keyword>
<feature type="transmembrane region" description="Helical" evidence="1">
    <location>
        <begin position="74"/>
        <end position="96"/>
    </location>
</feature>
<accession>A0ABW3VF25</accession>
<dbReference type="RefSeq" id="WP_103384667.1">
    <property type="nucleotide sequence ID" value="NZ_BAABKS010000040.1"/>
</dbReference>
<reference evidence="3" key="1">
    <citation type="journal article" date="2019" name="Int. J. Syst. Evol. Microbiol.">
        <title>The Global Catalogue of Microorganisms (GCM) 10K type strain sequencing project: providing services to taxonomists for standard genome sequencing and annotation.</title>
        <authorList>
            <consortium name="The Broad Institute Genomics Platform"/>
            <consortium name="The Broad Institute Genome Sequencing Center for Infectious Disease"/>
            <person name="Wu L."/>
            <person name="Ma J."/>
        </authorList>
    </citation>
    <scope>NUCLEOTIDE SEQUENCE [LARGE SCALE GENOMIC DNA]</scope>
    <source>
        <strain evidence="3">CCUG 49018</strain>
    </source>
</reference>
<sequence length="139" mass="14231">MASQTGGIATRTRSLPAWRVAGAILLLLMGGIHLYLVLFGGFDGLVGTLFVINAIGALILAIAMVGARDRQLPLVSLLSLLFTAGTLLSLVLALLLPGGFLGVREQLGGELVVTTLIVEGLGVLALLGATFAAARLPKS</sequence>
<keyword evidence="1" id="KW-1133">Transmembrane helix</keyword>
<feature type="transmembrane region" description="Helical" evidence="1">
    <location>
        <begin position="116"/>
        <end position="136"/>
    </location>
</feature>
<dbReference type="Proteomes" id="UP001597182">
    <property type="component" value="Unassembled WGS sequence"/>
</dbReference>
<protein>
    <recommendedName>
        <fullName evidence="4">Multisubunit sodium/proton antiporter MrpB subunit</fullName>
    </recommendedName>
</protein>
<evidence type="ECO:0000313" key="3">
    <source>
        <dbReference type="Proteomes" id="UP001597182"/>
    </source>
</evidence>